<evidence type="ECO:0000256" key="15">
    <source>
        <dbReference type="ARBA" id="ARBA00023324"/>
    </source>
</evidence>
<feature type="binding site" evidence="18">
    <location>
        <position position="62"/>
    </location>
    <ligand>
        <name>Ca(2+)</name>
        <dbReference type="ChEBI" id="CHEBI:29108"/>
        <label>1</label>
    </ligand>
</feature>
<sequence>MGLFFTLIALVFFLGSSLGDLSVGFYSRTCPNAETIVASVVRDAVAAEQRMAAILLRLHFHDCFVQGCDGSILIDDPNAEKHAFGHQGVQGYAEIEKAKAQLEAICPGVVSCADIVAMAARDSVALSNGPVYQVPTGRRDGRLSNVSFADDMPDVSESVQQLKAKFLQKGLSAKDLVLLNAAHTIGTTACFFMTHRLYNFPNFGTDPTINTAFLPELKANCPQNGDVDVRLGMDHGSERTFDDMILRNIKNGFAVLESDSQLYTDPETKSVIDSYLGILNFLLGPSFAKDFADSMVKMGKIGVKTGPQGEIRRVCNAIN</sequence>
<feature type="disulfide bond" evidence="20">
    <location>
        <begin position="30"/>
        <end position="106"/>
    </location>
</feature>
<dbReference type="Gene3D" id="1.10.420.10">
    <property type="entry name" value="Peroxidase, domain 2"/>
    <property type="match status" value="1"/>
</dbReference>
<evidence type="ECO:0000256" key="10">
    <source>
        <dbReference type="ARBA" id="ARBA00022837"/>
    </source>
</evidence>
<feature type="binding site" description="axial binding residue" evidence="18">
    <location>
        <position position="183"/>
    </location>
    <ligand>
        <name>heme b</name>
        <dbReference type="ChEBI" id="CHEBI:60344"/>
    </ligand>
    <ligandPart>
        <name>Fe</name>
        <dbReference type="ChEBI" id="CHEBI:18248"/>
    </ligandPart>
</feature>
<dbReference type="GO" id="GO:0020037">
    <property type="term" value="F:heme binding"/>
    <property type="evidence" value="ECO:0007669"/>
    <property type="project" value="UniProtKB-UniRule"/>
</dbReference>
<keyword evidence="11 21" id="KW-0560">Oxidoreductase</keyword>
<evidence type="ECO:0000256" key="13">
    <source>
        <dbReference type="ARBA" id="ARBA00023157"/>
    </source>
</evidence>
<evidence type="ECO:0000313" key="23">
    <source>
        <dbReference type="EMBL" id="KAF9599725.1"/>
    </source>
</evidence>
<dbReference type="AlphaFoldDB" id="A0A835LLV0"/>
<keyword evidence="12 18" id="KW-0408">Iron</keyword>
<evidence type="ECO:0000256" key="17">
    <source>
        <dbReference type="PIRSR" id="PIRSR600823-2"/>
    </source>
</evidence>
<evidence type="ECO:0000256" key="21">
    <source>
        <dbReference type="RuleBase" id="RU362060"/>
    </source>
</evidence>
<feature type="domain" description="Plant heme peroxidase family profile" evidence="22">
    <location>
        <begin position="20"/>
        <end position="319"/>
    </location>
</feature>
<dbReference type="InterPro" id="IPR000823">
    <property type="entry name" value="Peroxidase_pln"/>
</dbReference>
<gene>
    <name evidence="23" type="ORF">IFM89_001671</name>
</gene>
<feature type="disulfide bond" evidence="20">
    <location>
        <begin position="63"/>
        <end position="68"/>
    </location>
</feature>
<keyword evidence="5 21" id="KW-0964">Secreted</keyword>
<keyword evidence="6 21" id="KW-0575">Peroxidase</keyword>
<dbReference type="GO" id="GO:0006979">
    <property type="term" value="P:response to oxidative stress"/>
    <property type="evidence" value="ECO:0007669"/>
    <property type="project" value="UniProtKB-UniRule"/>
</dbReference>
<feature type="disulfide bond" evidence="20">
    <location>
        <begin position="190"/>
        <end position="221"/>
    </location>
</feature>
<evidence type="ECO:0000256" key="14">
    <source>
        <dbReference type="ARBA" id="ARBA00023180"/>
    </source>
</evidence>
<comment type="catalytic activity">
    <reaction evidence="1 21">
        <text>2 a phenolic donor + H2O2 = 2 a phenolic radical donor + 2 H2O</text>
        <dbReference type="Rhea" id="RHEA:56136"/>
        <dbReference type="ChEBI" id="CHEBI:15377"/>
        <dbReference type="ChEBI" id="CHEBI:16240"/>
        <dbReference type="ChEBI" id="CHEBI:139520"/>
        <dbReference type="ChEBI" id="CHEBI:139521"/>
        <dbReference type="EC" id="1.11.1.7"/>
    </reaction>
</comment>
<evidence type="ECO:0000256" key="4">
    <source>
        <dbReference type="ARBA" id="ARBA00012313"/>
    </source>
</evidence>
<keyword evidence="24" id="KW-1185">Reference proteome</keyword>
<feature type="signal peptide" evidence="21">
    <location>
        <begin position="1"/>
        <end position="19"/>
    </location>
</feature>
<evidence type="ECO:0000256" key="18">
    <source>
        <dbReference type="PIRSR" id="PIRSR600823-3"/>
    </source>
</evidence>
<dbReference type="FunFam" id="1.10.420.10:FF:000010">
    <property type="entry name" value="Peroxidase"/>
    <property type="match status" value="1"/>
</dbReference>
<proteinExistence type="inferred from homology"/>
<comment type="cofactor">
    <cofactor evidence="18 21">
        <name>heme b</name>
        <dbReference type="ChEBI" id="CHEBI:60344"/>
    </cofactor>
    <text evidence="18 21">Binds 1 heme b (iron(II)-protoporphyrin IX) group per subunit.</text>
</comment>
<evidence type="ECO:0000256" key="16">
    <source>
        <dbReference type="PIRSR" id="PIRSR600823-1"/>
    </source>
</evidence>
<dbReference type="GO" id="GO:0005576">
    <property type="term" value="C:extracellular region"/>
    <property type="evidence" value="ECO:0007669"/>
    <property type="project" value="UniProtKB-SubCell"/>
</dbReference>
<dbReference type="CDD" id="cd00693">
    <property type="entry name" value="secretory_peroxidase"/>
    <property type="match status" value="1"/>
</dbReference>
<name>A0A835LLV0_9MAGN</name>
<feature type="binding site" evidence="18">
    <location>
        <position position="234"/>
    </location>
    <ligand>
        <name>Ca(2+)</name>
        <dbReference type="ChEBI" id="CHEBI:29108"/>
        <label>2</label>
    </ligand>
</feature>
<dbReference type="Gene3D" id="1.10.520.10">
    <property type="match status" value="1"/>
</dbReference>
<dbReference type="PANTHER" id="PTHR31235">
    <property type="entry name" value="PEROXIDASE 25-RELATED"/>
    <property type="match status" value="1"/>
</dbReference>
<dbReference type="InterPro" id="IPR010255">
    <property type="entry name" value="Haem_peroxidase_sf"/>
</dbReference>
<dbReference type="PROSITE" id="PS50873">
    <property type="entry name" value="PEROXIDASE_4"/>
    <property type="match status" value="1"/>
</dbReference>
<comment type="cofactor">
    <cofactor evidence="18 21">
        <name>Ca(2+)</name>
        <dbReference type="ChEBI" id="CHEBI:29108"/>
    </cofactor>
    <text evidence="18 21">Binds 2 calcium ions per subunit.</text>
</comment>
<dbReference type="EC" id="1.11.1.7" evidence="4 21"/>
<evidence type="ECO:0000256" key="7">
    <source>
        <dbReference type="ARBA" id="ARBA00022617"/>
    </source>
</evidence>
<dbReference type="SUPFAM" id="SSF48113">
    <property type="entry name" value="Heme-dependent peroxidases"/>
    <property type="match status" value="1"/>
</dbReference>
<dbReference type="EMBL" id="JADFTS010000006">
    <property type="protein sequence ID" value="KAF9599725.1"/>
    <property type="molecule type" value="Genomic_DNA"/>
</dbReference>
<keyword evidence="8 18" id="KW-0479">Metal-binding</keyword>
<evidence type="ECO:0000256" key="20">
    <source>
        <dbReference type="PIRSR" id="PIRSR600823-5"/>
    </source>
</evidence>
<evidence type="ECO:0000256" key="12">
    <source>
        <dbReference type="ARBA" id="ARBA00023004"/>
    </source>
</evidence>
<evidence type="ECO:0000256" key="11">
    <source>
        <dbReference type="ARBA" id="ARBA00023002"/>
    </source>
</evidence>
<evidence type="ECO:0000256" key="3">
    <source>
        <dbReference type="ARBA" id="ARBA00004613"/>
    </source>
</evidence>
<feature type="site" description="Transition state stabilizer" evidence="19">
    <location>
        <position position="57"/>
    </location>
</feature>
<dbReference type="InterPro" id="IPR019794">
    <property type="entry name" value="Peroxidases_AS"/>
</dbReference>
<keyword evidence="10 18" id="KW-0106">Calcium</keyword>
<evidence type="ECO:0000256" key="5">
    <source>
        <dbReference type="ARBA" id="ARBA00022525"/>
    </source>
</evidence>
<evidence type="ECO:0000256" key="19">
    <source>
        <dbReference type="PIRSR" id="PIRSR600823-4"/>
    </source>
</evidence>
<evidence type="ECO:0000256" key="9">
    <source>
        <dbReference type="ARBA" id="ARBA00022729"/>
    </source>
</evidence>
<feature type="binding site" evidence="18">
    <location>
        <position position="71"/>
    </location>
    <ligand>
        <name>Ca(2+)</name>
        <dbReference type="ChEBI" id="CHEBI:29108"/>
        <label>1</label>
    </ligand>
</feature>
<dbReference type="GO" id="GO:0042744">
    <property type="term" value="P:hydrogen peroxide catabolic process"/>
    <property type="evidence" value="ECO:0007669"/>
    <property type="project" value="UniProtKB-KW"/>
</dbReference>
<protein>
    <recommendedName>
        <fullName evidence="4 21">Peroxidase</fullName>
        <ecNumber evidence="4 21">1.11.1.7</ecNumber>
    </recommendedName>
</protein>
<feature type="active site" description="Proton acceptor" evidence="16">
    <location>
        <position position="61"/>
    </location>
</feature>
<organism evidence="23 24">
    <name type="scientific">Coptis chinensis</name>
    <dbReference type="NCBI Taxonomy" id="261450"/>
    <lineage>
        <taxon>Eukaryota</taxon>
        <taxon>Viridiplantae</taxon>
        <taxon>Streptophyta</taxon>
        <taxon>Embryophyta</taxon>
        <taxon>Tracheophyta</taxon>
        <taxon>Spermatophyta</taxon>
        <taxon>Magnoliopsida</taxon>
        <taxon>Ranunculales</taxon>
        <taxon>Ranunculaceae</taxon>
        <taxon>Coptidoideae</taxon>
        <taxon>Coptis</taxon>
    </lineage>
</organism>
<reference evidence="23 24" key="1">
    <citation type="submission" date="2020-10" db="EMBL/GenBank/DDBJ databases">
        <title>The Coptis chinensis genome and diversification of protoberbering-type alkaloids.</title>
        <authorList>
            <person name="Wang B."/>
            <person name="Shu S."/>
            <person name="Song C."/>
            <person name="Liu Y."/>
        </authorList>
    </citation>
    <scope>NUCLEOTIDE SEQUENCE [LARGE SCALE GENOMIC DNA]</scope>
    <source>
        <strain evidence="23">HL-2020</strain>
        <tissue evidence="23">Leaf</tissue>
    </source>
</reference>
<evidence type="ECO:0000313" key="24">
    <source>
        <dbReference type="Proteomes" id="UP000631114"/>
    </source>
</evidence>
<feature type="binding site" evidence="18">
    <location>
        <position position="80"/>
    </location>
    <ligand>
        <name>Ca(2+)</name>
        <dbReference type="ChEBI" id="CHEBI:29108"/>
        <label>1</label>
    </ligand>
</feature>
<feature type="disulfide bond" evidence="20">
    <location>
        <begin position="112"/>
        <end position="315"/>
    </location>
</feature>
<comment type="function">
    <text evidence="2">Removal of H(2)O(2), oxidation of toxic reductants, biosynthesis and degradation of lignin, suberization, auxin catabolism, response to environmental stresses such as wounding, pathogen attack and oxidative stress. These functions might be dependent on each isozyme/isoform in each plant tissue.</text>
</comment>
<dbReference type="Pfam" id="PF00141">
    <property type="entry name" value="peroxidase"/>
    <property type="match status" value="1"/>
</dbReference>
<feature type="binding site" evidence="18">
    <location>
        <position position="184"/>
    </location>
    <ligand>
        <name>Ca(2+)</name>
        <dbReference type="ChEBI" id="CHEBI:29108"/>
        <label>2</label>
    </ligand>
</feature>
<keyword evidence="7 21" id="KW-0349">Heme</keyword>
<dbReference type="PRINTS" id="PR00461">
    <property type="entry name" value="PLPEROXIDASE"/>
</dbReference>
<comment type="subcellular location">
    <subcellularLocation>
        <location evidence="3 21">Secreted</location>
    </subcellularLocation>
</comment>
<feature type="binding site" evidence="17">
    <location>
        <position position="153"/>
    </location>
    <ligand>
        <name>substrate</name>
    </ligand>
</feature>
<dbReference type="PROSITE" id="PS00436">
    <property type="entry name" value="PEROXIDASE_2"/>
    <property type="match status" value="1"/>
</dbReference>
<feature type="binding site" evidence="18">
    <location>
        <position position="242"/>
    </location>
    <ligand>
        <name>Ca(2+)</name>
        <dbReference type="ChEBI" id="CHEBI:29108"/>
        <label>2</label>
    </ligand>
</feature>
<dbReference type="FunFam" id="1.10.520.10:FF:000006">
    <property type="entry name" value="Peroxidase"/>
    <property type="match status" value="1"/>
</dbReference>
<keyword evidence="9 21" id="KW-0732">Signal</keyword>
<feature type="binding site" evidence="18">
    <location>
        <position position="67"/>
    </location>
    <ligand>
        <name>Ca(2+)</name>
        <dbReference type="ChEBI" id="CHEBI:29108"/>
        <label>1</label>
    </ligand>
</feature>
<keyword evidence="14" id="KW-0325">Glycoprotein</keyword>
<evidence type="ECO:0000256" key="6">
    <source>
        <dbReference type="ARBA" id="ARBA00022559"/>
    </source>
</evidence>
<evidence type="ECO:0000259" key="22">
    <source>
        <dbReference type="PROSITE" id="PS50873"/>
    </source>
</evidence>
<dbReference type="Proteomes" id="UP000631114">
    <property type="component" value="Unassembled WGS sequence"/>
</dbReference>
<feature type="binding site" evidence="18">
    <location>
        <position position="65"/>
    </location>
    <ligand>
        <name>Ca(2+)</name>
        <dbReference type="ChEBI" id="CHEBI:29108"/>
        <label>1</label>
    </ligand>
</feature>
<dbReference type="OrthoDB" id="2113341at2759"/>
<accession>A0A835LLV0</accession>
<feature type="binding site" evidence="18">
    <location>
        <position position="69"/>
    </location>
    <ligand>
        <name>Ca(2+)</name>
        <dbReference type="ChEBI" id="CHEBI:29108"/>
        <label>1</label>
    </ligand>
</feature>
<keyword evidence="13 20" id="KW-1015">Disulfide bond</keyword>
<evidence type="ECO:0000256" key="2">
    <source>
        <dbReference type="ARBA" id="ARBA00002322"/>
    </source>
</evidence>
<dbReference type="PRINTS" id="PR00458">
    <property type="entry name" value="PEROXIDASE"/>
</dbReference>
<dbReference type="InterPro" id="IPR033905">
    <property type="entry name" value="Secretory_peroxidase"/>
</dbReference>
<feature type="chain" id="PRO_5033097919" description="Peroxidase" evidence="21">
    <location>
        <begin position="20"/>
        <end position="319"/>
    </location>
</feature>
<dbReference type="GO" id="GO:0140825">
    <property type="term" value="F:lactoperoxidase activity"/>
    <property type="evidence" value="ECO:0007669"/>
    <property type="project" value="UniProtKB-EC"/>
</dbReference>
<keyword evidence="15 21" id="KW-0376">Hydrogen peroxide</keyword>
<comment type="similarity">
    <text evidence="21">Belongs to the peroxidase family. Classical plant (class III) peroxidase subfamily.</text>
</comment>
<evidence type="ECO:0000256" key="8">
    <source>
        <dbReference type="ARBA" id="ARBA00022723"/>
    </source>
</evidence>
<evidence type="ECO:0000256" key="1">
    <source>
        <dbReference type="ARBA" id="ARBA00000189"/>
    </source>
</evidence>
<dbReference type="GO" id="GO:0046872">
    <property type="term" value="F:metal ion binding"/>
    <property type="evidence" value="ECO:0007669"/>
    <property type="project" value="UniProtKB-UniRule"/>
</dbReference>
<dbReference type="InterPro" id="IPR002016">
    <property type="entry name" value="Haem_peroxidase"/>
</dbReference>
<comment type="caution">
    <text evidence="23">The sequence shown here is derived from an EMBL/GenBank/DDBJ whole genome shotgun (WGS) entry which is preliminary data.</text>
</comment>